<keyword evidence="1" id="KW-1133">Transmembrane helix</keyword>
<dbReference type="EMBL" id="JBHTBS010000006">
    <property type="protein sequence ID" value="MFC7337980.1"/>
    <property type="molecule type" value="Genomic_DNA"/>
</dbReference>
<dbReference type="Proteomes" id="UP001596472">
    <property type="component" value="Unassembled WGS sequence"/>
</dbReference>
<evidence type="ECO:0000313" key="3">
    <source>
        <dbReference type="Proteomes" id="UP001596472"/>
    </source>
</evidence>
<sequence>MAPLIKEIWDLATSPGVLPFSLLLGPMVLFWITCFIGTLDFDFIGIDFGDGGVDSGDGGTLFGGSIRWLFKFMHGDVVPLPALGSFMLVYEWGGTMLGNHFWNPTEDLKQAAIIAGWALIPAVALTKMTGSLLRPMFFALKGTEGEAKPVVGRKGRVRSGVLDESSGQVEVEDPEVPLLINARLLPGSVPRAKGDLVVVESHDKERDIYFVKHLTNIES</sequence>
<feature type="transmembrane region" description="Helical" evidence="1">
    <location>
        <begin position="68"/>
        <end position="90"/>
    </location>
</feature>
<keyword evidence="1" id="KW-0812">Transmembrane</keyword>
<comment type="caution">
    <text evidence="2">The sequence shown here is derived from an EMBL/GenBank/DDBJ whole genome shotgun (WGS) entry which is preliminary data.</text>
</comment>
<feature type="transmembrane region" description="Helical" evidence="1">
    <location>
        <begin position="20"/>
        <end position="39"/>
    </location>
</feature>
<keyword evidence="1" id="KW-0472">Membrane</keyword>
<proteinExistence type="predicted"/>
<evidence type="ECO:0000313" key="2">
    <source>
        <dbReference type="EMBL" id="MFC7337980.1"/>
    </source>
</evidence>
<evidence type="ECO:0000256" key="1">
    <source>
        <dbReference type="SAM" id="Phobius"/>
    </source>
</evidence>
<feature type="transmembrane region" description="Helical" evidence="1">
    <location>
        <begin position="110"/>
        <end position="126"/>
    </location>
</feature>
<organism evidence="2 3">
    <name type="scientific">Haloferula chungangensis</name>
    <dbReference type="NCBI Taxonomy" id="1048331"/>
    <lineage>
        <taxon>Bacteria</taxon>
        <taxon>Pseudomonadati</taxon>
        <taxon>Verrucomicrobiota</taxon>
        <taxon>Verrucomicrobiia</taxon>
        <taxon>Verrucomicrobiales</taxon>
        <taxon>Verrucomicrobiaceae</taxon>
        <taxon>Haloferula</taxon>
    </lineage>
</organism>
<evidence type="ECO:0008006" key="4">
    <source>
        <dbReference type="Google" id="ProtNLM"/>
    </source>
</evidence>
<gene>
    <name evidence="2" type="ORF">ACFQY0_12380</name>
</gene>
<dbReference type="RefSeq" id="WP_379712805.1">
    <property type="nucleotide sequence ID" value="NZ_JBHTBS010000006.1"/>
</dbReference>
<name>A0ABW2LA05_9BACT</name>
<accession>A0ABW2LA05</accession>
<reference evidence="3" key="1">
    <citation type="journal article" date="2019" name="Int. J. Syst. Evol. Microbiol.">
        <title>The Global Catalogue of Microorganisms (GCM) 10K type strain sequencing project: providing services to taxonomists for standard genome sequencing and annotation.</title>
        <authorList>
            <consortium name="The Broad Institute Genomics Platform"/>
            <consortium name="The Broad Institute Genome Sequencing Center for Infectious Disease"/>
            <person name="Wu L."/>
            <person name="Ma J."/>
        </authorList>
    </citation>
    <scope>NUCLEOTIDE SEQUENCE [LARGE SCALE GENOMIC DNA]</scope>
    <source>
        <strain evidence="3">CGMCC 4.1467</strain>
    </source>
</reference>
<protein>
    <recommendedName>
        <fullName evidence="4">DUF1449 family protein</fullName>
    </recommendedName>
</protein>
<keyword evidence="3" id="KW-1185">Reference proteome</keyword>